<dbReference type="AlphaFoldDB" id="A0A6M8SZJ1"/>
<reference evidence="1 2" key="1">
    <citation type="submission" date="2020-05" db="EMBL/GenBank/DDBJ databases">
        <title>Complete genome sequence of Deefgea sp. D17.</title>
        <authorList>
            <person name="Bae J.-W."/>
            <person name="Han J.E."/>
        </authorList>
    </citation>
    <scope>NUCLEOTIDE SEQUENCE [LARGE SCALE GENOMIC DNA]</scope>
    <source>
        <strain evidence="1 2">D17</strain>
    </source>
</reference>
<evidence type="ECO:0000313" key="2">
    <source>
        <dbReference type="Proteomes" id="UP000504844"/>
    </source>
</evidence>
<dbReference type="EMBL" id="CP054143">
    <property type="protein sequence ID" value="QKJ67959.1"/>
    <property type="molecule type" value="Genomic_DNA"/>
</dbReference>
<dbReference type="Proteomes" id="UP000504844">
    <property type="component" value="Chromosome"/>
</dbReference>
<evidence type="ECO:0000313" key="1">
    <source>
        <dbReference type="EMBL" id="QKJ67959.1"/>
    </source>
</evidence>
<keyword evidence="2" id="KW-1185">Reference proteome</keyword>
<name>A0A6M8SZJ1_9NEIS</name>
<dbReference type="RefSeq" id="WP_173534460.1">
    <property type="nucleotide sequence ID" value="NZ_CP054143.1"/>
</dbReference>
<dbReference type="KEGG" id="dee:HQN60_15200"/>
<sequence>MSKVRGERGVFCAAMAHWAALAADWLPRVILGAPFNPKIRHFKRQNFVLSQIYAALPKRHTV</sequence>
<gene>
    <name evidence="1" type="ORF">HQN60_15200</name>
</gene>
<organism evidence="1 2">
    <name type="scientific">Deefgea piscis</name>
    <dbReference type="NCBI Taxonomy" id="2739061"/>
    <lineage>
        <taxon>Bacteria</taxon>
        <taxon>Pseudomonadati</taxon>
        <taxon>Pseudomonadota</taxon>
        <taxon>Betaproteobacteria</taxon>
        <taxon>Neisseriales</taxon>
        <taxon>Chitinibacteraceae</taxon>
        <taxon>Deefgea</taxon>
    </lineage>
</organism>
<protein>
    <submittedName>
        <fullName evidence="1">Uncharacterized protein</fullName>
    </submittedName>
</protein>
<proteinExistence type="predicted"/>
<accession>A0A6M8SZJ1</accession>